<organism evidence="2 3">
    <name type="scientific">Brevundimonas bullata</name>
    <dbReference type="NCBI Taxonomy" id="13160"/>
    <lineage>
        <taxon>Bacteria</taxon>
        <taxon>Pseudomonadati</taxon>
        <taxon>Pseudomonadota</taxon>
        <taxon>Alphaproteobacteria</taxon>
        <taxon>Caulobacterales</taxon>
        <taxon>Caulobacteraceae</taxon>
        <taxon>Brevundimonas</taxon>
    </lineage>
</organism>
<gene>
    <name evidence="2" type="ORF">HNP32_001873</name>
</gene>
<comment type="caution">
    <text evidence="2">The sequence shown here is derived from an EMBL/GenBank/DDBJ whole genome shotgun (WGS) entry which is preliminary data.</text>
</comment>
<dbReference type="InterPro" id="IPR025202">
    <property type="entry name" value="PLD-like_dom"/>
</dbReference>
<dbReference type="EMBL" id="JACHKY010000003">
    <property type="protein sequence ID" value="MBB4798129.1"/>
    <property type="molecule type" value="Genomic_DNA"/>
</dbReference>
<accession>A0A7W7IPG3</accession>
<evidence type="ECO:0000313" key="3">
    <source>
        <dbReference type="Proteomes" id="UP000539957"/>
    </source>
</evidence>
<dbReference type="AlphaFoldDB" id="A0A7W7IPG3"/>
<dbReference type="Pfam" id="PF13091">
    <property type="entry name" value="PLDc_2"/>
    <property type="match status" value="1"/>
</dbReference>
<proteinExistence type="predicted"/>
<evidence type="ECO:0000259" key="1">
    <source>
        <dbReference type="Pfam" id="PF13091"/>
    </source>
</evidence>
<name>A0A7W7IPG3_9CAUL</name>
<reference evidence="2 3" key="1">
    <citation type="submission" date="2020-08" db="EMBL/GenBank/DDBJ databases">
        <title>Functional genomics of gut bacteria from endangered species of beetles.</title>
        <authorList>
            <person name="Carlos-Shanley C."/>
        </authorList>
    </citation>
    <scope>NUCLEOTIDE SEQUENCE [LARGE SCALE GENOMIC DNA]</scope>
    <source>
        <strain evidence="2 3">S00123</strain>
    </source>
</reference>
<dbReference type="SUPFAM" id="SSF56024">
    <property type="entry name" value="Phospholipase D/nuclease"/>
    <property type="match status" value="1"/>
</dbReference>
<dbReference type="Proteomes" id="UP000539957">
    <property type="component" value="Unassembled WGS sequence"/>
</dbReference>
<dbReference type="RefSeq" id="WP_184269360.1">
    <property type="nucleotide sequence ID" value="NZ_JACHKY010000003.1"/>
</dbReference>
<feature type="domain" description="Phospholipase D-like" evidence="1">
    <location>
        <begin position="70"/>
        <end position="208"/>
    </location>
</feature>
<dbReference type="Gene3D" id="3.30.870.10">
    <property type="entry name" value="Endonuclease Chain A"/>
    <property type="match status" value="1"/>
</dbReference>
<protein>
    <recommendedName>
        <fullName evidence="1">Phospholipase D-like domain-containing protein</fullName>
    </recommendedName>
</protein>
<keyword evidence="3" id="KW-1185">Reference proteome</keyword>
<evidence type="ECO:0000313" key="2">
    <source>
        <dbReference type="EMBL" id="MBB4798129.1"/>
    </source>
</evidence>
<sequence length="231" mass="25880">MDRINLNQLGVPVDHDLEPQSDNSMSAIAPVEVIFRNHQERLVQEIARHPVVVGCVAWLTDTVVLEALAKCLHVSIIVQKEDFLRPDLVQMRTAGLRRLYDALPAPLMRYSLPGGVSGLNYAGNPNIEAIRCVGHHNREKRSAWPRMHNKFLVFCDIDQEGNGLEDVLPRKVWTGSYNISANATASWENAVMIDSSEVAGAYAREYGQIMAFSEVLDWTSPWIAPEYRIGS</sequence>